<evidence type="ECO:0000256" key="6">
    <source>
        <dbReference type="PIRSR" id="PIRSR601382-2"/>
    </source>
</evidence>
<dbReference type="SUPFAM" id="SSF48225">
    <property type="entry name" value="Seven-hairpin glycosidases"/>
    <property type="match status" value="1"/>
</dbReference>
<feature type="binding site" evidence="6">
    <location>
        <position position="464"/>
    </location>
    <ligand>
        <name>Ca(2+)</name>
        <dbReference type="ChEBI" id="CHEBI:29108"/>
    </ligand>
</feature>
<feature type="active site" description="Proton donor" evidence="5">
    <location>
        <position position="120"/>
    </location>
</feature>
<dbReference type="PRINTS" id="PR00747">
    <property type="entry name" value="GLYHDRLASE47"/>
</dbReference>
<gene>
    <name evidence="11" type="primary">LOC109713140</name>
</gene>
<evidence type="ECO:0000313" key="11">
    <source>
        <dbReference type="RefSeq" id="XP_020092700.1"/>
    </source>
</evidence>
<keyword evidence="6" id="KW-0106">Calcium</keyword>
<comment type="subcellular location">
    <subcellularLocation>
        <location evidence="1">Endoplasmic reticulum</location>
    </subcellularLocation>
</comment>
<reference evidence="10" key="1">
    <citation type="journal article" date="2015" name="Nat. Genet.">
        <title>The pineapple genome and the evolution of CAM photosynthesis.</title>
        <authorList>
            <person name="Ming R."/>
            <person name="VanBuren R."/>
            <person name="Wai C.M."/>
            <person name="Tang H."/>
            <person name="Schatz M.C."/>
            <person name="Bowers J.E."/>
            <person name="Lyons E."/>
            <person name="Wang M.L."/>
            <person name="Chen J."/>
            <person name="Biggers E."/>
            <person name="Zhang J."/>
            <person name="Huang L."/>
            <person name="Zhang L."/>
            <person name="Miao W."/>
            <person name="Zhang J."/>
            <person name="Ye Z."/>
            <person name="Miao C."/>
            <person name="Lin Z."/>
            <person name="Wang H."/>
            <person name="Zhou H."/>
            <person name="Yim W.C."/>
            <person name="Priest H.D."/>
            <person name="Zheng C."/>
            <person name="Woodhouse M."/>
            <person name="Edger P.P."/>
            <person name="Guyot R."/>
            <person name="Guo H.B."/>
            <person name="Guo H."/>
            <person name="Zheng G."/>
            <person name="Singh R."/>
            <person name="Sharma A."/>
            <person name="Min X."/>
            <person name="Zheng Y."/>
            <person name="Lee H."/>
            <person name="Gurtowski J."/>
            <person name="Sedlazeck F.J."/>
            <person name="Harkess A."/>
            <person name="McKain M.R."/>
            <person name="Liao Z."/>
            <person name="Fang J."/>
            <person name="Liu J."/>
            <person name="Zhang X."/>
            <person name="Zhang Q."/>
            <person name="Hu W."/>
            <person name="Qin Y."/>
            <person name="Wang K."/>
            <person name="Chen L.Y."/>
            <person name="Shirley N."/>
            <person name="Lin Y.R."/>
            <person name="Liu L.Y."/>
            <person name="Hernandez A.G."/>
            <person name="Wright C.L."/>
            <person name="Bulone V."/>
            <person name="Tuskan G.A."/>
            <person name="Heath K."/>
            <person name="Zee F."/>
            <person name="Moore P.H."/>
            <person name="Sunkar R."/>
            <person name="Leebens-Mack J.H."/>
            <person name="Mockler T."/>
            <person name="Bennetzen J.L."/>
            <person name="Freeling M."/>
            <person name="Sankoff D."/>
            <person name="Paterson A.H."/>
            <person name="Zhu X."/>
            <person name="Yang X."/>
            <person name="Smith J.A."/>
            <person name="Cushman J.C."/>
            <person name="Paull R.E."/>
            <person name="Yu Q."/>
        </authorList>
    </citation>
    <scope>NUCLEOTIDE SEQUENCE [LARGE SCALE GENOMIC DNA]</scope>
    <source>
        <strain evidence="10">cv. F153</strain>
    </source>
</reference>
<keyword evidence="10" id="KW-1185">Reference proteome</keyword>
<keyword evidence="6" id="KW-0479">Metal-binding</keyword>
<evidence type="ECO:0000256" key="5">
    <source>
        <dbReference type="PIRSR" id="PIRSR601382-1"/>
    </source>
</evidence>
<dbReference type="PANTHER" id="PTHR45679">
    <property type="entry name" value="ER DEGRADATION-ENHANCING ALPHA-MANNOSIDASE-LIKE PROTEIN 2"/>
    <property type="match status" value="1"/>
</dbReference>
<dbReference type="GO" id="GO:0005509">
    <property type="term" value="F:calcium ion binding"/>
    <property type="evidence" value="ECO:0007669"/>
    <property type="project" value="InterPro"/>
</dbReference>
<protein>
    <recommendedName>
        <fullName evidence="7">alpha-1,2-Mannosidase</fullName>
        <ecNumber evidence="7">3.2.1.-</ecNumber>
    </recommendedName>
</protein>
<dbReference type="EC" id="3.2.1.-" evidence="7"/>
<dbReference type="GO" id="GO:1904380">
    <property type="term" value="P:endoplasmic reticulum mannose trimming"/>
    <property type="evidence" value="ECO:0007669"/>
    <property type="project" value="InterPro"/>
</dbReference>
<feature type="active site" description="Proton donor" evidence="5">
    <location>
        <position position="353"/>
    </location>
</feature>
<dbReference type="AlphaFoldDB" id="A0A6P5FHJ6"/>
<dbReference type="InterPro" id="IPR036026">
    <property type="entry name" value="Seven-hairpin_glycosidases"/>
</dbReference>
<dbReference type="GO" id="GO:0005975">
    <property type="term" value="P:carbohydrate metabolic process"/>
    <property type="evidence" value="ECO:0007669"/>
    <property type="project" value="InterPro"/>
</dbReference>
<dbReference type="Proteomes" id="UP000515123">
    <property type="component" value="Linkage group 7"/>
</dbReference>
<reference evidence="11" key="2">
    <citation type="submission" date="2025-08" db="UniProtKB">
        <authorList>
            <consortium name="RefSeq"/>
        </authorList>
    </citation>
    <scope>IDENTIFICATION</scope>
    <source>
        <tissue evidence="11">Leaf</tissue>
    </source>
</reference>
<feature type="active site" evidence="5">
    <location>
        <position position="374"/>
    </location>
</feature>
<dbReference type="GO" id="GO:0004571">
    <property type="term" value="F:mannosyl-oligosaccharide 1,2-alpha-mannosidase activity"/>
    <property type="evidence" value="ECO:0007669"/>
    <property type="project" value="InterPro"/>
</dbReference>
<dbReference type="Pfam" id="PF01532">
    <property type="entry name" value="Glyco_hydro_47"/>
    <property type="match status" value="1"/>
</dbReference>
<feature type="chain" id="PRO_5027613078" description="alpha-1,2-Mannosidase" evidence="9">
    <location>
        <begin position="26"/>
        <end position="626"/>
    </location>
</feature>
<feature type="active site" evidence="5">
    <location>
        <position position="260"/>
    </location>
</feature>
<feature type="region of interest" description="Disordered" evidence="8">
    <location>
        <begin position="583"/>
        <end position="626"/>
    </location>
</feature>
<dbReference type="InterPro" id="IPR044674">
    <property type="entry name" value="EDEM1/2/3"/>
</dbReference>
<evidence type="ECO:0000256" key="9">
    <source>
        <dbReference type="SAM" id="SignalP"/>
    </source>
</evidence>
<dbReference type="GO" id="GO:0044322">
    <property type="term" value="C:endoplasmic reticulum quality control compartment"/>
    <property type="evidence" value="ECO:0007669"/>
    <property type="project" value="GOC"/>
</dbReference>
<dbReference type="InterPro" id="IPR012341">
    <property type="entry name" value="6hp_glycosidase-like_sf"/>
</dbReference>
<evidence type="ECO:0000256" key="4">
    <source>
        <dbReference type="ARBA" id="ARBA00023180"/>
    </source>
</evidence>
<evidence type="ECO:0000256" key="3">
    <source>
        <dbReference type="ARBA" id="ARBA00022824"/>
    </source>
</evidence>
<dbReference type="OrthoDB" id="8118055at2759"/>
<comment type="cofactor">
    <cofactor evidence="6">
        <name>Ca(2+)</name>
        <dbReference type="ChEBI" id="CHEBI:29108"/>
    </cofactor>
</comment>
<feature type="signal peptide" evidence="9">
    <location>
        <begin position="1"/>
        <end position="25"/>
    </location>
</feature>
<dbReference type="PANTHER" id="PTHR45679:SF6">
    <property type="entry name" value="ER DEGRADATION-ENHANCING ALPHA-MANNOSIDASE-LIKE PROTEIN 2"/>
    <property type="match status" value="1"/>
</dbReference>
<evidence type="ECO:0000313" key="10">
    <source>
        <dbReference type="Proteomes" id="UP000515123"/>
    </source>
</evidence>
<evidence type="ECO:0000256" key="2">
    <source>
        <dbReference type="ARBA" id="ARBA00007658"/>
    </source>
</evidence>
<dbReference type="GeneID" id="109713140"/>
<dbReference type="Gene3D" id="1.50.10.10">
    <property type="match status" value="1"/>
</dbReference>
<keyword evidence="9" id="KW-0732">Signal</keyword>
<name>A0A6P5FHJ6_ANACO</name>
<comment type="similarity">
    <text evidence="2 7">Belongs to the glycosyl hydrolase 47 family.</text>
</comment>
<organism evidence="10 11">
    <name type="scientific">Ananas comosus</name>
    <name type="common">Pineapple</name>
    <name type="synonym">Ananas ananas</name>
    <dbReference type="NCBI Taxonomy" id="4615"/>
    <lineage>
        <taxon>Eukaryota</taxon>
        <taxon>Viridiplantae</taxon>
        <taxon>Streptophyta</taxon>
        <taxon>Embryophyta</taxon>
        <taxon>Tracheophyta</taxon>
        <taxon>Spermatophyta</taxon>
        <taxon>Magnoliopsida</taxon>
        <taxon>Liliopsida</taxon>
        <taxon>Poales</taxon>
        <taxon>Bromeliaceae</taxon>
        <taxon>Bromelioideae</taxon>
        <taxon>Ananas</taxon>
    </lineage>
</organism>
<evidence type="ECO:0000256" key="8">
    <source>
        <dbReference type="SAM" id="MobiDB-lite"/>
    </source>
</evidence>
<keyword evidence="3" id="KW-0256">Endoplasmic reticulum</keyword>
<sequence length="626" mass="69719">MSRFRAISPVYFVALAAIFAHGARTEGVVAPSEAKQLRDEVRDMFYHAFDGYMQHAFPLDELRPLTCKGEDTLGGYALTLIDSLDTLALLGDRERFGAAVEWVGRNVSRHMQDKTVSVFETTIRVLGGLLSAHLIASDYATGMKIQSYDDQLLHLSVDLAQRMLPAFDTPTGIPFGSVNLLHGVDEDESKITSTAGGGTLTLEFGVLSRLTGNPVFEQVTKNAVRGIWARRSKLNLVGAHINVFTGEWTQKDAGIGTSIDSFYEYLLKAYLLFGDEEYLYIFQEAYKAAMKYLHHDPWYVEVNMNSGTTVWPLFNSLQAFWPGLQVLAGDIDPAIRTHHAFFSVWKRYGFTPEGFNLATSNIQNGQRSYPLRPELMESTYWLFKATRDPRYLDAGRDMVASLQYGARCPCGYCHIEDVESHKQDDHMESFFLAETVKYLWLLFDLAIGPDNIVENGPYKYIFSTEGHLLPATPEIALVNEHCSYFGAFCKGEGGQIYGTKGTLLGHQEANDTRSDSKWVLSGQHVNLKDSFATSGFIKGQCLGLTHGQKFGIAYSDEEDSAYEHESKIQAQGHSVIVIPSAATRQSVDSGENKLIDTKEPSESPITITNRTENKVDNVSEQNSTDS</sequence>
<keyword evidence="4" id="KW-0325">Glycoprotein</keyword>
<dbReference type="RefSeq" id="XP_020092700.1">
    <property type="nucleotide sequence ID" value="XM_020237111.1"/>
</dbReference>
<dbReference type="GO" id="GO:0016020">
    <property type="term" value="C:membrane"/>
    <property type="evidence" value="ECO:0007669"/>
    <property type="project" value="InterPro"/>
</dbReference>
<proteinExistence type="inferred from homology"/>
<accession>A0A6P5FHJ6</accession>
<evidence type="ECO:0000256" key="1">
    <source>
        <dbReference type="ARBA" id="ARBA00004240"/>
    </source>
</evidence>
<feature type="compositionally biased region" description="Basic and acidic residues" evidence="8">
    <location>
        <begin position="590"/>
        <end position="601"/>
    </location>
</feature>
<dbReference type="InterPro" id="IPR001382">
    <property type="entry name" value="Glyco_hydro_47"/>
</dbReference>
<keyword evidence="7" id="KW-0378">Hydrolase</keyword>
<keyword evidence="7" id="KW-0326">Glycosidase</keyword>
<evidence type="ECO:0000256" key="7">
    <source>
        <dbReference type="RuleBase" id="RU361193"/>
    </source>
</evidence>